<dbReference type="PANTHER" id="PTHR12905">
    <property type="entry name" value="METALLOPHOSPHOESTERASE"/>
    <property type="match status" value="1"/>
</dbReference>
<evidence type="ECO:0000259" key="2">
    <source>
        <dbReference type="Pfam" id="PF00149"/>
    </source>
</evidence>
<evidence type="ECO:0000256" key="1">
    <source>
        <dbReference type="ARBA" id="ARBA00007993"/>
    </source>
</evidence>
<accession>A0A368G8U1</accession>
<evidence type="ECO:0000313" key="4">
    <source>
        <dbReference type="Proteomes" id="UP000252519"/>
    </source>
</evidence>
<dbReference type="STRING" id="29170.A0A368G8U1"/>
<dbReference type="EMBL" id="JOJR01000301">
    <property type="protein sequence ID" value="RCN40118.1"/>
    <property type="molecule type" value="Genomic_DNA"/>
</dbReference>
<organism evidence="3 4">
    <name type="scientific">Ancylostoma caninum</name>
    <name type="common">Dog hookworm</name>
    <dbReference type="NCBI Taxonomy" id="29170"/>
    <lineage>
        <taxon>Eukaryota</taxon>
        <taxon>Metazoa</taxon>
        <taxon>Ecdysozoa</taxon>
        <taxon>Nematoda</taxon>
        <taxon>Chromadorea</taxon>
        <taxon>Rhabditida</taxon>
        <taxon>Rhabditina</taxon>
        <taxon>Rhabditomorpha</taxon>
        <taxon>Strongyloidea</taxon>
        <taxon>Ancylostomatidae</taxon>
        <taxon>Ancylostomatinae</taxon>
        <taxon>Ancylostoma</taxon>
    </lineage>
</organism>
<comment type="caution">
    <text evidence="3">The sequence shown here is derived from an EMBL/GenBank/DDBJ whole genome shotgun (WGS) entry which is preliminary data.</text>
</comment>
<gene>
    <name evidence="3" type="ORF">ANCCAN_13937</name>
</gene>
<dbReference type="OrthoDB" id="630188at2759"/>
<dbReference type="SUPFAM" id="SSF56300">
    <property type="entry name" value="Metallo-dependent phosphatases"/>
    <property type="match status" value="1"/>
</dbReference>
<dbReference type="Pfam" id="PF00149">
    <property type="entry name" value="Metallophos"/>
    <property type="match status" value="1"/>
</dbReference>
<reference evidence="3 4" key="1">
    <citation type="submission" date="2014-10" db="EMBL/GenBank/DDBJ databases">
        <title>Draft genome of the hookworm Ancylostoma caninum.</title>
        <authorList>
            <person name="Mitreva M."/>
        </authorList>
    </citation>
    <scope>NUCLEOTIDE SEQUENCE [LARGE SCALE GENOMIC DNA]</scope>
    <source>
        <strain evidence="3 4">Baltimore</strain>
    </source>
</reference>
<dbReference type="Gene3D" id="3.60.21.10">
    <property type="match status" value="1"/>
</dbReference>
<dbReference type="CDD" id="cd07379">
    <property type="entry name" value="MPP_239FB"/>
    <property type="match status" value="1"/>
</dbReference>
<feature type="domain" description="Calcineurin-like phosphoesterase" evidence="2">
    <location>
        <begin position="42"/>
        <end position="227"/>
    </location>
</feature>
<dbReference type="Proteomes" id="UP000252519">
    <property type="component" value="Unassembled WGS sequence"/>
</dbReference>
<dbReference type="InterPro" id="IPR004843">
    <property type="entry name" value="Calcineurin-like_PHP"/>
</dbReference>
<dbReference type="AlphaFoldDB" id="A0A368G8U1"/>
<comment type="similarity">
    <text evidence="1">Belongs to the UPF0046 family.</text>
</comment>
<dbReference type="InterPro" id="IPR029052">
    <property type="entry name" value="Metallo-depent_PP-like"/>
</dbReference>
<dbReference type="PANTHER" id="PTHR12905:SF19">
    <property type="entry name" value="UPF0046 PROTEIN K07C11.7"/>
    <property type="match status" value="1"/>
</dbReference>
<proteinExistence type="inferred from homology"/>
<sequence length="263" mass="29928">MRRVDPNSEEDYWETIKAGKVQLPVEVNSKGEVNSPPPVPHLKVVCISDTHDQLDLVKDIPDGDVLIHAGDLTNYGSERELKKVNEELGRLPHKHKLIVAGNHDLGFDDSEDPKGRLEKYRGQGTPKGYLLLKNVTYLHDKGVEIEGVKFFGSSWHPLYGYPFYRPRPELKEKWKVLPSDLDVLITHTPALGYLDKFGDERWGCRYLLEEIEDRVKPKFHVFGHVHERYGALSNGATIFINAAQAAKNNVIANKPLIFYIPKK</sequence>
<evidence type="ECO:0000313" key="3">
    <source>
        <dbReference type="EMBL" id="RCN40118.1"/>
    </source>
</evidence>
<name>A0A368G8U1_ANCCA</name>
<keyword evidence="4" id="KW-1185">Reference proteome</keyword>
<protein>
    <submittedName>
        <fullName evidence="3">Ser/Thr phosphatase family protein</fullName>
    </submittedName>
</protein>
<dbReference type="GO" id="GO:0016787">
    <property type="term" value="F:hydrolase activity"/>
    <property type="evidence" value="ECO:0007669"/>
    <property type="project" value="InterPro"/>
</dbReference>
<dbReference type="InterPro" id="IPR051693">
    <property type="entry name" value="UPF0046_metallophosphoest"/>
</dbReference>